<dbReference type="Proteomes" id="UP000436858">
    <property type="component" value="Unassembled WGS sequence"/>
</dbReference>
<gene>
    <name evidence="2" type="ORF">GAN91_03940</name>
    <name evidence="3" type="ORF">KHY35_19335</name>
</gene>
<dbReference type="SMART" id="SM00530">
    <property type="entry name" value="HTH_XRE"/>
    <property type="match status" value="1"/>
</dbReference>
<accession>A0A2J6AC25</accession>
<dbReference type="InterPro" id="IPR001387">
    <property type="entry name" value="Cro/C1-type_HTH"/>
</dbReference>
<evidence type="ECO:0000313" key="5">
    <source>
        <dbReference type="Proteomes" id="UP000782901"/>
    </source>
</evidence>
<dbReference type="EMBL" id="JAGZEE010000038">
    <property type="protein sequence ID" value="MBS5412830.1"/>
    <property type="molecule type" value="Genomic_DNA"/>
</dbReference>
<name>C6IFF8_BACT4</name>
<dbReference type="GO" id="GO:0003677">
    <property type="term" value="F:DNA binding"/>
    <property type="evidence" value="ECO:0007669"/>
    <property type="project" value="InterPro"/>
</dbReference>
<dbReference type="Proteomes" id="UP000782901">
    <property type="component" value="Unassembled WGS sequence"/>
</dbReference>
<evidence type="ECO:0000259" key="1">
    <source>
        <dbReference type="PROSITE" id="PS50943"/>
    </source>
</evidence>
<reference evidence="3" key="2">
    <citation type="submission" date="2021-02" db="EMBL/GenBank/DDBJ databases">
        <title>Infant gut strain persistence is associated with maternal origin, phylogeny, and functional potential including surface adhesion and iron acquisition.</title>
        <authorList>
            <person name="Lou Y.C."/>
        </authorList>
    </citation>
    <scope>NUCLEOTIDE SEQUENCE</scope>
    <source>
        <strain evidence="3">L3_082_243G1_dasL3_082_243G1_maxbin2.maxbin.015s ta_sub</strain>
    </source>
</reference>
<dbReference type="EMBL" id="WCRY01000003">
    <property type="protein sequence ID" value="KAB4486062.1"/>
    <property type="molecule type" value="Genomic_DNA"/>
</dbReference>
<organism evidence="3 5">
    <name type="scientific">Bacteroides thetaiotaomicron</name>
    <dbReference type="NCBI Taxonomy" id="818"/>
    <lineage>
        <taxon>Bacteria</taxon>
        <taxon>Pseudomonadati</taxon>
        <taxon>Bacteroidota</taxon>
        <taxon>Bacteroidia</taxon>
        <taxon>Bacteroidales</taxon>
        <taxon>Bacteroidaceae</taxon>
        <taxon>Bacteroides</taxon>
    </lineage>
</organism>
<dbReference type="SUPFAM" id="SSF47413">
    <property type="entry name" value="lambda repressor-like DNA-binding domains"/>
    <property type="match status" value="1"/>
</dbReference>
<evidence type="ECO:0000313" key="4">
    <source>
        <dbReference type="Proteomes" id="UP000436858"/>
    </source>
</evidence>
<accession>C6IFF8</accession>
<protein>
    <submittedName>
        <fullName evidence="3">Helix-turn-helix transcriptional regulator</fullName>
    </submittedName>
</protein>
<comment type="caution">
    <text evidence="3">The sequence shown here is derived from an EMBL/GenBank/DDBJ whole genome shotgun (WGS) entry which is preliminary data.</text>
</comment>
<dbReference type="HOGENOM" id="CLU_147848_0_0_10"/>
<dbReference type="PROSITE" id="PS50943">
    <property type="entry name" value="HTH_CROC1"/>
    <property type="match status" value="1"/>
</dbReference>
<dbReference type="InterPro" id="IPR010982">
    <property type="entry name" value="Lambda_DNA-bd_dom_sf"/>
</dbReference>
<dbReference type="CDD" id="cd00093">
    <property type="entry name" value="HTH_XRE"/>
    <property type="match status" value="1"/>
</dbReference>
<proteinExistence type="predicted"/>
<dbReference type="Gene3D" id="1.10.260.40">
    <property type="entry name" value="lambda repressor-like DNA-binding domains"/>
    <property type="match status" value="1"/>
</dbReference>
<evidence type="ECO:0000313" key="3">
    <source>
        <dbReference type="EMBL" id="MBS5412830.1"/>
    </source>
</evidence>
<feature type="domain" description="HTH cro/C1-type" evidence="1">
    <location>
        <begin position="75"/>
        <end position="118"/>
    </location>
</feature>
<sequence>MTVIQNIPNSLCKGLNTFSKNYLQNCKRCLTFFYELCGIICKKIEIMKGYERATKEEINDRLRIEENCHAQVERIIYIRHLCNLNLEEAADVTNLSISTLSRYENEVTKCSVQSLITIYYHYQKYLYEQHIPFDKNLFLIDMNSFHN</sequence>
<evidence type="ECO:0000313" key="2">
    <source>
        <dbReference type="EMBL" id="KAB4486062.1"/>
    </source>
</evidence>
<reference evidence="2 4" key="1">
    <citation type="journal article" date="2019" name="Nat. Med.">
        <title>A library of human gut bacterial isolates paired with longitudinal multiomics data enables mechanistic microbiome research.</title>
        <authorList>
            <person name="Poyet M."/>
            <person name="Groussin M."/>
            <person name="Gibbons S.M."/>
            <person name="Avila-Pacheco J."/>
            <person name="Jiang X."/>
            <person name="Kearney S.M."/>
            <person name="Perrotta A.R."/>
            <person name="Berdy B."/>
            <person name="Zhao S."/>
            <person name="Lieberman T.D."/>
            <person name="Swanson P.K."/>
            <person name="Smith M."/>
            <person name="Roesemann S."/>
            <person name="Alexander J.E."/>
            <person name="Rich S.A."/>
            <person name="Livny J."/>
            <person name="Vlamakis H."/>
            <person name="Clish C."/>
            <person name="Bullock K."/>
            <person name="Deik A."/>
            <person name="Scott J."/>
            <person name="Pierce K.A."/>
            <person name="Xavier R.J."/>
            <person name="Alm E.J."/>
        </authorList>
    </citation>
    <scope>NUCLEOTIDE SEQUENCE [LARGE SCALE GENOMIC DNA]</scope>
    <source>
        <strain evidence="2 4">BIOML-A162</strain>
    </source>
</reference>
<dbReference type="AlphaFoldDB" id="C6IFF8"/>